<protein>
    <submittedName>
        <fullName evidence="1">Uncharacterized protein</fullName>
    </submittedName>
</protein>
<name>A0ABM9N1I2_9LACO</name>
<dbReference type="Proteomes" id="UP001314262">
    <property type="component" value="Unassembled WGS sequence"/>
</dbReference>
<keyword evidence="2" id="KW-1185">Reference proteome</keyword>
<proteinExistence type="predicted"/>
<accession>A0ABM9N1I2</accession>
<gene>
    <name evidence="1" type="ORF">R53137_KAKDMLNK_01518</name>
</gene>
<evidence type="ECO:0000313" key="1">
    <source>
        <dbReference type="EMBL" id="CAK1253867.1"/>
    </source>
</evidence>
<dbReference type="EMBL" id="CAUZLT010000007">
    <property type="protein sequence ID" value="CAK1253867.1"/>
    <property type="molecule type" value="Genomic_DNA"/>
</dbReference>
<reference evidence="1 2" key="1">
    <citation type="submission" date="2023-10" db="EMBL/GenBank/DDBJ databases">
        <authorList>
            <person name="Botero Cardona J."/>
        </authorList>
    </citation>
    <scope>NUCLEOTIDE SEQUENCE [LARGE SCALE GENOMIC DNA]</scope>
    <source>
        <strain evidence="1 2">R-53137</strain>
    </source>
</reference>
<evidence type="ECO:0000313" key="2">
    <source>
        <dbReference type="Proteomes" id="UP001314262"/>
    </source>
</evidence>
<dbReference type="RefSeq" id="WP_338349233.1">
    <property type="nucleotide sequence ID" value="NZ_CAUZLT010000007.1"/>
</dbReference>
<organism evidence="1 2">
    <name type="scientific">Fructobacillus tropaeoli</name>
    <dbReference type="NCBI Taxonomy" id="709323"/>
    <lineage>
        <taxon>Bacteria</taxon>
        <taxon>Bacillati</taxon>
        <taxon>Bacillota</taxon>
        <taxon>Bacilli</taxon>
        <taxon>Lactobacillales</taxon>
        <taxon>Lactobacillaceae</taxon>
        <taxon>Fructobacillus</taxon>
    </lineage>
</organism>
<sequence>MNEEKRVRYRSLSDFVKESPQTPTAILKDGRLFEVWSNGLVGNPKTIEVEGKQREFREKLSLTQGMQLIKTMKVGQILVAERVDDVLCFTTKALQGKHLRS</sequence>
<comment type="caution">
    <text evidence="1">The sequence shown here is derived from an EMBL/GenBank/DDBJ whole genome shotgun (WGS) entry which is preliminary data.</text>
</comment>